<dbReference type="Pfam" id="PF00722">
    <property type="entry name" value="Glyco_hydro_16"/>
    <property type="match status" value="1"/>
</dbReference>
<evidence type="ECO:0000313" key="5">
    <source>
        <dbReference type="Proteomes" id="UP000255423"/>
    </source>
</evidence>
<gene>
    <name evidence="4" type="ORF">SAMN05661053_1122</name>
</gene>
<dbReference type="GO" id="GO:0009251">
    <property type="term" value="P:glucan catabolic process"/>
    <property type="evidence" value="ECO:0007669"/>
    <property type="project" value="TreeGrafter"/>
</dbReference>
<accession>A0A380RWG1</accession>
<keyword evidence="4" id="KW-0378">Hydrolase</keyword>
<dbReference type="PANTHER" id="PTHR10963">
    <property type="entry name" value="GLYCOSYL HYDROLASE-RELATED"/>
    <property type="match status" value="1"/>
</dbReference>
<dbReference type="PANTHER" id="PTHR10963:SF24">
    <property type="entry name" value="GLYCOSIDASE C21B10.07-RELATED"/>
    <property type="match status" value="1"/>
</dbReference>
<dbReference type="Gene3D" id="2.60.120.200">
    <property type="match status" value="1"/>
</dbReference>
<feature type="domain" description="GH16" evidence="3">
    <location>
        <begin position="16"/>
        <end position="273"/>
    </location>
</feature>
<reference evidence="4 5" key="1">
    <citation type="submission" date="2017-08" db="EMBL/GenBank/DDBJ databases">
        <authorList>
            <person name="de Groot N.N."/>
        </authorList>
    </citation>
    <scope>NUCLEOTIDE SEQUENCE [LARGE SCALE GENOMIC DNA]</scope>
    <source>
        <strain evidence="4 5">HM2</strain>
    </source>
</reference>
<dbReference type="EMBL" id="UHJL01000001">
    <property type="protein sequence ID" value="SUQ19878.1"/>
    <property type="molecule type" value="Genomic_DNA"/>
</dbReference>
<dbReference type="Proteomes" id="UP000255423">
    <property type="component" value="Unassembled WGS sequence"/>
</dbReference>
<dbReference type="CDD" id="cd00161">
    <property type="entry name" value="beta-trefoil_Ricin-like"/>
    <property type="match status" value="1"/>
</dbReference>
<evidence type="ECO:0000313" key="4">
    <source>
        <dbReference type="EMBL" id="SUQ19878.1"/>
    </source>
</evidence>
<dbReference type="Gene3D" id="2.80.10.50">
    <property type="match status" value="1"/>
</dbReference>
<dbReference type="AlphaFoldDB" id="A0A380RWG1"/>
<organism evidence="4 5">
    <name type="scientific">Fibrobacter succinogenes</name>
    <name type="common">Bacteroides succinogenes</name>
    <dbReference type="NCBI Taxonomy" id="833"/>
    <lineage>
        <taxon>Bacteria</taxon>
        <taxon>Pseudomonadati</taxon>
        <taxon>Fibrobacterota</taxon>
        <taxon>Fibrobacteria</taxon>
        <taxon>Fibrobacterales</taxon>
        <taxon>Fibrobacteraceae</taxon>
        <taxon>Fibrobacter</taxon>
    </lineage>
</organism>
<dbReference type="InterPro" id="IPR050546">
    <property type="entry name" value="Glycosyl_Hydrlase_16"/>
</dbReference>
<sequence>MKKNHVIAGFVALASIAFAAPPSNFSGWDLVFEDNFDGSSLDTKKWNSTYNWGPTHNHRAYCAKENVIVSDGTLKLKGEKKTHPDAKGRTAKFNNKEIPVDYTSGAIDTKGKFEVKYGYIEGRFKAPWQKGTWPAFWTLQDGWPPEIDILEIPASRKQHHYYLHYTDPSWYNSHGSAWDHEASFGGHKDDNVDRSADFHTYAVEWDESTLSFYFDDKKFASYNRPTEIKQLSAQYIIVNLAIGGWAGDDIEITSDKPAYFEADWVRVWQAKPAKPDTVRIMSMNFGTCMTRTAEDKLALGDCSGDNAIATITPLSSTTYRINFGDISLDTPNESTDAGVTMGLYKWNGGGHQKVVMEKQSGYEGSVVRMKMQHSNMYLRATTDGERVVQSWADDWEWNQMWRLLKSGDEIPTKDPTIGLRDVSRTQAPAYGARVFRKNGMLYVQFGDRNGNVPNNNGTKLEPRAYDFKGRLQK</sequence>
<dbReference type="InterPro" id="IPR035992">
    <property type="entry name" value="Ricin_B-like_lectins"/>
</dbReference>
<dbReference type="CDD" id="cd08023">
    <property type="entry name" value="GH16_laminarinase_like"/>
    <property type="match status" value="1"/>
</dbReference>
<evidence type="ECO:0000259" key="3">
    <source>
        <dbReference type="PROSITE" id="PS51762"/>
    </source>
</evidence>
<dbReference type="PROSITE" id="PS51762">
    <property type="entry name" value="GH16_2"/>
    <property type="match status" value="1"/>
</dbReference>
<feature type="signal peptide" evidence="2">
    <location>
        <begin position="1"/>
        <end position="19"/>
    </location>
</feature>
<dbReference type="SUPFAM" id="SSF50370">
    <property type="entry name" value="Ricin B-like lectins"/>
    <property type="match status" value="1"/>
</dbReference>
<dbReference type="InterPro" id="IPR000757">
    <property type="entry name" value="Beta-glucanase-like"/>
</dbReference>
<dbReference type="GO" id="GO:0004553">
    <property type="term" value="F:hydrolase activity, hydrolyzing O-glycosyl compounds"/>
    <property type="evidence" value="ECO:0007669"/>
    <property type="project" value="InterPro"/>
</dbReference>
<name>A0A380RWG1_FIBSU</name>
<evidence type="ECO:0000256" key="2">
    <source>
        <dbReference type="SAM" id="SignalP"/>
    </source>
</evidence>
<dbReference type="RefSeq" id="WP_109572579.1">
    <property type="nucleotide sequence ID" value="NZ_UHJL01000001.1"/>
</dbReference>
<evidence type="ECO:0000256" key="1">
    <source>
        <dbReference type="ARBA" id="ARBA00006865"/>
    </source>
</evidence>
<feature type="chain" id="PRO_5017012597" evidence="2">
    <location>
        <begin position="20"/>
        <end position="473"/>
    </location>
</feature>
<comment type="similarity">
    <text evidence="1">Belongs to the glycosyl hydrolase 16 family.</text>
</comment>
<protein>
    <submittedName>
        <fullName evidence="4">Glycosyl hydrolases family 16</fullName>
    </submittedName>
</protein>
<dbReference type="SUPFAM" id="SSF49899">
    <property type="entry name" value="Concanavalin A-like lectins/glucanases"/>
    <property type="match status" value="1"/>
</dbReference>
<proteinExistence type="inferred from homology"/>
<keyword evidence="2" id="KW-0732">Signal</keyword>
<dbReference type="InterPro" id="IPR013320">
    <property type="entry name" value="ConA-like_dom_sf"/>
</dbReference>